<evidence type="ECO:0000313" key="2">
    <source>
        <dbReference type="Proteomes" id="UP000561045"/>
    </source>
</evidence>
<name>A0A840BJX7_9RHOO</name>
<dbReference type="AlphaFoldDB" id="A0A840BJX7"/>
<evidence type="ECO:0008006" key="3">
    <source>
        <dbReference type="Google" id="ProtNLM"/>
    </source>
</evidence>
<organism evidence="1 2">
    <name type="scientific">Niveibacterium umoris</name>
    <dbReference type="NCBI Taxonomy" id="1193620"/>
    <lineage>
        <taxon>Bacteria</taxon>
        <taxon>Pseudomonadati</taxon>
        <taxon>Pseudomonadota</taxon>
        <taxon>Betaproteobacteria</taxon>
        <taxon>Rhodocyclales</taxon>
        <taxon>Rhodocyclaceae</taxon>
        <taxon>Niveibacterium</taxon>
    </lineage>
</organism>
<comment type="caution">
    <text evidence="1">The sequence shown here is derived from an EMBL/GenBank/DDBJ whole genome shotgun (WGS) entry which is preliminary data.</text>
</comment>
<dbReference type="EMBL" id="JACIET010000002">
    <property type="protein sequence ID" value="MBB4013270.1"/>
    <property type="molecule type" value="Genomic_DNA"/>
</dbReference>
<accession>A0A840BJX7</accession>
<protein>
    <recommendedName>
        <fullName evidence="3">DUF3253 domain-containing protein</fullName>
    </recommendedName>
</protein>
<gene>
    <name evidence="1" type="ORF">GGR36_002616</name>
</gene>
<proteinExistence type="predicted"/>
<dbReference type="Proteomes" id="UP000561045">
    <property type="component" value="Unassembled WGS sequence"/>
</dbReference>
<keyword evidence="2" id="KW-1185">Reference proteome</keyword>
<sequence length="86" mass="9294">MCPVSDPNLGRIVEAIESYLSAHPGAADSELGIAEWWLPTEGVDGDPALVAAALQWLTTHGRVEHHTLPDGRQIFRATRAMPHGDN</sequence>
<reference evidence="1 2" key="1">
    <citation type="submission" date="2020-08" db="EMBL/GenBank/DDBJ databases">
        <title>Genomic Encyclopedia of Type Strains, Phase IV (KMG-IV): sequencing the most valuable type-strain genomes for metagenomic binning, comparative biology and taxonomic classification.</title>
        <authorList>
            <person name="Goeker M."/>
        </authorList>
    </citation>
    <scope>NUCLEOTIDE SEQUENCE [LARGE SCALE GENOMIC DNA]</scope>
    <source>
        <strain evidence="1 2">DSM 106739</strain>
    </source>
</reference>
<evidence type="ECO:0000313" key="1">
    <source>
        <dbReference type="EMBL" id="MBB4013270.1"/>
    </source>
</evidence>
<dbReference type="RefSeq" id="WP_183635166.1">
    <property type="nucleotide sequence ID" value="NZ_BAABLE010000005.1"/>
</dbReference>